<dbReference type="AlphaFoldDB" id="A0A164V6N6"/>
<evidence type="ECO:0000313" key="1">
    <source>
        <dbReference type="EMBL" id="KZM89894.1"/>
    </source>
</evidence>
<dbReference type="Proteomes" id="UP000077755">
    <property type="component" value="Chromosome 6"/>
</dbReference>
<keyword evidence="3" id="KW-1185">Reference proteome</keyword>
<gene>
    <name evidence="1" type="ORF">DCAR_022743</name>
    <name evidence="2" type="ORF">DCAR_0623303</name>
</gene>
<sequence length="84" mass="9647">MLNSFLKSPWKDHELTVHSDCRELVLKVLEIGIGESKWSFLGLHRIMPVNLKIKFIPNDLNFEADCLAKKGSNSKNFNSFWVNG</sequence>
<reference evidence="2" key="2">
    <citation type="submission" date="2022-03" db="EMBL/GenBank/DDBJ databases">
        <title>Draft title - Genomic analysis of global carrot germplasm unveils the trajectory of domestication and the origin of high carotenoid orange carrot.</title>
        <authorList>
            <person name="Iorizzo M."/>
            <person name="Ellison S."/>
            <person name="Senalik D."/>
            <person name="Macko-Podgorni A."/>
            <person name="Grzebelus D."/>
            <person name="Bostan H."/>
            <person name="Rolling W."/>
            <person name="Curaba J."/>
            <person name="Simon P."/>
        </authorList>
    </citation>
    <scope>NUCLEOTIDE SEQUENCE</scope>
    <source>
        <tissue evidence="2">Leaf</tissue>
    </source>
</reference>
<evidence type="ECO:0000313" key="2">
    <source>
        <dbReference type="EMBL" id="WOH03901.1"/>
    </source>
</evidence>
<name>A0A164V6N6_DAUCS</name>
<dbReference type="Gramene" id="KZM89894">
    <property type="protein sequence ID" value="KZM89894"/>
    <property type="gene ID" value="DCAR_022743"/>
</dbReference>
<protein>
    <recommendedName>
        <fullName evidence="4">RNase H type-1 domain-containing protein</fullName>
    </recommendedName>
</protein>
<dbReference type="EMBL" id="LNRQ01000006">
    <property type="protein sequence ID" value="KZM89894.1"/>
    <property type="molecule type" value="Genomic_DNA"/>
</dbReference>
<reference evidence="1" key="1">
    <citation type="journal article" date="2016" name="Nat. Genet.">
        <title>A high-quality carrot genome assembly provides new insights into carotenoid accumulation and asterid genome evolution.</title>
        <authorList>
            <person name="Iorizzo M."/>
            <person name="Ellison S."/>
            <person name="Senalik D."/>
            <person name="Zeng P."/>
            <person name="Satapoomin P."/>
            <person name="Huang J."/>
            <person name="Bowman M."/>
            <person name="Iovene M."/>
            <person name="Sanseverino W."/>
            <person name="Cavagnaro P."/>
            <person name="Yildiz M."/>
            <person name="Macko-Podgorni A."/>
            <person name="Moranska E."/>
            <person name="Grzebelus E."/>
            <person name="Grzebelus D."/>
            <person name="Ashrafi H."/>
            <person name="Zheng Z."/>
            <person name="Cheng S."/>
            <person name="Spooner D."/>
            <person name="Van Deynze A."/>
            <person name="Simon P."/>
        </authorList>
    </citation>
    <scope>NUCLEOTIDE SEQUENCE [LARGE SCALE GENOMIC DNA]</scope>
    <source>
        <tissue evidence="1">Leaf</tissue>
    </source>
</reference>
<proteinExistence type="predicted"/>
<accession>A0A164V6N6</accession>
<evidence type="ECO:0008006" key="4">
    <source>
        <dbReference type="Google" id="ProtNLM"/>
    </source>
</evidence>
<dbReference type="EMBL" id="CP093348">
    <property type="protein sequence ID" value="WOH03901.1"/>
    <property type="molecule type" value="Genomic_DNA"/>
</dbReference>
<evidence type="ECO:0000313" key="3">
    <source>
        <dbReference type="Proteomes" id="UP000077755"/>
    </source>
</evidence>
<organism evidence="1">
    <name type="scientific">Daucus carota subsp. sativus</name>
    <name type="common">Carrot</name>
    <dbReference type="NCBI Taxonomy" id="79200"/>
    <lineage>
        <taxon>Eukaryota</taxon>
        <taxon>Viridiplantae</taxon>
        <taxon>Streptophyta</taxon>
        <taxon>Embryophyta</taxon>
        <taxon>Tracheophyta</taxon>
        <taxon>Spermatophyta</taxon>
        <taxon>Magnoliopsida</taxon>
        <taxon>eudicotyledons</taxon>
        <taxon>Gunneridae</taxon>
        <taxon>Pentapetalae</taxon>
        <taxon>asterids</taxon>
        <taxon>campanulids</taxon>
        <taxon>Apiales</taxon>
        <taxon>Apiaceae</taxon>
        <taxon>Apioideae</taxon>
        <taxon>Scandiceae</taxon>
        <taxon>Daucinae</taxon>
        <taxon>Daucus</taxon>
        <taxon>Daucus sect. Daucus</taxon>
    </lineage>
</organism>